<protein>
    <submittedName>
        <fullName evidence="1">Uncharacterized protein</fullName>
    </submittedName>
</protein>
<dbReference type="EMBL" id="CP139558">
    <property type="protein sequence ID" value="WPU91255.1"/>
    <property type="molecule type" value="Genomic_DNA"/>
</dbReference>
<gene>
    <name evidence="1" type="ORF">SNE25_18220</name>
</gene>
<organism evidence="1 2">
    <name type="scientific">Mucilaginibacter sabulilitoris</name>
    <dbReference type="NCBI Taxonomy" id="1173583"/>
    <lineage>
        <taxon>Bacteria</taxon>
        <taxon>Pseudomonadati</taxon>
        <taxon>Bacteroidota</taxon>
        <taxon>Sphingobacteriia</taxon>
        <taxon>Sphingobacteriales</taxon>
        <taxon>Sphingobacteriaceae</taxon>
        <taxon>Mucilaginibacter</taxon>
    </lineage>
</organism>
<keyword evidence="2" id="KW-1185">Reference proteome</keyword>
<dbReference type="RefSeq" id="WP_321560422.1">
    <property type="nucleotide sequence ID" value="NZ_CP139558.1"/>
</dbReference>
<proteinExistence type="predicted"/>
<name>A0ABZ0TJ89_9SPHI</name>
<reference evidence="1 2" key="1">
    <citation type="submission" date="2023-11" db="EMBL/GenBank/DDBJ databases">
        <title>Analysis of the Genomes of Mucilaginibacter gossypii cycad 4 and M. sabulilitoris SNA2: microbes with the potential for plant growth promotion.</title>
        <authorList>
            <person name="Hirsch A.M."/>
            <person name="Humm E."/>
            <person name="Rubbi M."/>
            <person name="Del Vecchio G."/>
            <person name="Ha S.M."/>
            <person name="Pellegrini M."/>
            <person name="Gunsalus R.P."/>
        </authorList>
    </citation>
    <scope>NUCLEOTIDE SEQUENCE [LARGE SCALE GENOMIC DNA]</scope>
    <source>
        <strain evidence="1 2">SNA2</strain>
    </source>
</reference>
<sequence length="153" mass="17632">MKGIKKPLYRKENKVSLNSKYNVVTGSEFRYQRHTKAFLKNESSHLPMNSGKFGYDYTPLFKFLLSKVGENWDLVFSEAKSRLDKEEPIFWLVALHPNEKRDIVGIGDSTYYSGLFVDGNGLLQKVNPDAQITNIRVHWNETLSFNGKQVVVE</sequence>
<evidence type="ECO:0000313" key="2">
    <source>
        <dbReference type="Proteomes" id="UP001324380"/>
    </source>
</evidence>
<evidence type="ECO:0000313" key="1">
    <source>
        <dbReference type="EMBL" id="WPU91255.1"/>
    </source>
</evidence>
<accession>A0ABZ0TJ89</accession>
<dbReference type="Proteomes" id="UP001324380">
    <property type="component" value="Chromosome"/>
</dbReference>